<sequence length="145" mass="16745">MNVKLLTFESANDRWEPTYIDISSTQVVLRKLITISDLTICLDKRNAAGKIDVYQEPVLYRCSLIMRMLRQYHSASAKRASTTRLDIYCSSMEFSMTEQQVPMLMRISMLLLALQQRQLKPEPNLRTESDTIPPDIAGMYKSNTF</sequence>
<protein>
    <submittedName>
        <fullName evidence="1">Uncharacterized protein</fullName>
    </submittedName>
</protein>
<dbReference type="EMBL" id="VTPC01003033">
    <property type="protein sequence ID" value="KAF2899132.1"/>
    <property type="molecule type" value="Genomic_DNA"/>
</dbReference>
<gene>
    <name evidence="1" type="ORF">ILUMI_07041</name>
</gene>
<accession>A0A8K0D8U4</accession>
<dbReference type="InterPro" id="IPR039782">
    <property type="entry name" value="VPS13B"/>
</dbReference>
<dbReference type="PANTHER" id="PTHR12517:SF0">
    <property type="entry name" value="INTERMEMBRANE LIPID TRANSFER PROTEIN VPS13B"/>
    <property type="match status" value="1"/>
</dbReference>
<proteinExistence type="predicted"/>
<evidence type="ECO:0000313" key="2">
    <source>
        <dbReference type="Proteomes" id="UP000801492"/>
    </source>
</evidence>
<evidence type="ECO:0000313" key="1">
    <source>
        <dbReference type="EMBL" id="KAF2899132.1"/>
    </source>
</evidence>
<comment type="caution">
    <text evidence="1">The sequence shown here is derived from an EMBL/GenBank/DDBJ whole genome shotgun (WGS) entry which is preliminary data.</text>
</comment>
<dbReference type="OrthoDB" id="445152at2759"/>
<dbReference type="Proteomes" id="UP000801492">
    <property type="component" value="Unassembled WGS sequence"/>
</dbReference>
<keyword evidence="2" id="KW-1185">Reference proteome</keyword>
<dbReference type="AlphaFoldDB" id="A0A8K0D8U4"/>
<name>A0A8K0D8U4_IGNLU</name>
<dbReference type="PANTHER" id="PTHR12517">
    <property type="entry name" value="VACUOLAR PROTEIN SORTING-ASSOCIATED PROTEIN 13B"/>
    <property type="match status" value="1"/>
</dbReference>
<reference evidence="1" key="1">
    <citation type="submission" date="2019-08" db="EMBL/GenBank/DDBJ databases">
        <title>The genome of the North American firefly Photinus pyralis.</title>
        <authorList>
            <consortium name="Photinus pyralis genome working group"/>
            <person name="Fallon T.R."/>
            <person name="Sander Lower S.E."/>
            <person name="Weng J.-K."/>
        </authorList>
    </citation>
    <scope>NUCLEOTIDE SEQUENCE</scope>
    <source>
        <strain evidence="1">TRF0915ILg1</strain>
        <tissue evidence="1">Whole body</tissue>
    </source>
</reference>
<organism evidence="1 2">
    <name type="scientific">Ignelater luminosus</name>
    <name type="common">Cucubano</name>
    <name type="synonym">Pyrophorus luminosus</name>
    <dbReference type="NCBI Taxonomy" id="2038154"/>
    <lineage>
        <taxon>Eukaryota</taxon>
        <taxon>Metazoa</taxon>
        <taxon>Ecdysozoa</taxon>
        <taxon>Arthropoda</taxon>
        <taxon>Hexapoda</taxon>
        <taxon>Insecta</taxon>
        <taxon>Pterygota</taxon>
        <taxon>Neoptera</taxon>
        <taxon>Endopterygota</taxon>
        <taxon>Coleoptera</taxon>
        <taxon>Polyphaga</taxon>
        <taxon>Elateriformia</taxon>
        <taxon>Elateroidea</taxon>
        <taxon>Elateridae</taxon>
        <taxon>Agrypninae</taxon>
        <taxon>Pyrophorini</taxon>
        <taxon>Ignelater</taxon>
    </lineage>
</organism>